<comment type="caution">
    <text evidence="2">The sequence shown here is derived from an EMBL/GenBank/DDBJ whole genome shotgun (WGS) entry which is preliminary data.</text>
</comment>
<feature type="domain" description="Oxidoreductase molybdopterin-binding" evidence="1">
    <location>
        <begin position="41"/>
        <end position="181"/>
    </location>
</feature>
<dbReference type="Proteomes" id="UP000277766">
    <property type="component" value="Unassembled WGS sequence"/>
</dbReference>
<dbReference type="InterPro" id="IPR036374">
    <property type="entry name" value="OxRdtase_Mopterin-bd_sf"/>
</dbReference>
<evidence type="ECO:0000313" key="3">
    <source>
        <dbReference type="Proteomes" id="UP000277766"/>
    </source>
</evidence>
<gene>
    <name evidence="2" type="ORF">EJ104_13120</name>
</gene>
<protein>
    <submittedName>
        <fullName evidence="2">Sulfite oxidase-like oxidoreductase</fullName>
    </submittedName>
</protein>
<reference evidence="2 3" key="1">
    <citation type="submission" date="2018-12" db="EMBL/GenBank/DDBJ databases">
        <title>Deinococcus radiophilus ATCC 27603 genome sequencing and assembly.</title>
        <authorList>
            <person name="Maclea K.S."/>
            <person name="Maynard C.R."/>
        </authorList>
    </citation>
    <scope>NUCLEOTIDE SEQUENCE [LARGE SCALE GENOMIC DNA]</scope>
    <source>
        <strain evidence="2 3">ATCC 27603</strain>
    </source>
</reference>
<dbReference type="EMBL" id="RXPE01000051">
    <property type="protein sequence ID" value="RTR20935.1"/>
    <property type="molecule type" value="Genomic_DNA"/>
</dbReference>
<dbReference type="OrthoDB" id="9778777at2"/>
<dbReference type="Pfam" id="PF00174">
    <property type="entry name" value="Oxidored_molyb"/>
    <property type="match status" value="1"/>
</dbReference>
<accession>A0A431VHT8</accession>
<name>A0A431VHT8_9DEIO</name>
<dbReference type="AlphaFoldDB" id="A0A431VHT8"/>
<organism evidence="2 3">
    <name type="scientific">Deinococcus radiophilus</name>
    <dbReference type="NCBI Taxonomy" id="32062"/>
    <lineage>
        <taxon>Bacteria</taxon>
        <taxon>Thermotogati</taxon>
        <taxon>Deinococcota</taxon>
        <taxon>Deinococci</taxon>
        <taxon>Deinococcales</taxon>
        <taxon>Deinococcaceae</taxon>
        <taxon>Deinococcus</taxon>
    </lineage>
</organism>
<evidence type="ECO:0000259" key="1">
    <source>
        <dbReference type="Pfam" id="PF00174"/>
    </source>
</evidence>
<dbReference type="PANTHER" id="PTHR43032:SF4">
    <property type="entry name" value="OXIDOREDUCTASE MOLYBDOPTERIN-BINDING DOMAIN-CONTAINING PROTEIN"/>
    <property type="match status" value="1"/>
</dbReference>
<dbReference type="PANTHER" id="PTHR43032">
    <property type="entry name" value="PROTEIN-METHIONINE-SULFOXIDE REDUCTASE"/>
    <property type="match status" value="1"/>
</dbReference>
<dbReference type="SUPFAM" id="SSF56524">
    <property type="entry name" value="Oxidoreductase molybdopterin-binding domain"/>
    <property type="match status" value="1"/>
</dbReference>
<keyword evidence="3" id="KW-1185">Reference proteome</keyword>
<dbReference type="RefSeq" id="WP_126353514.1">
    <property type="nucleotide sequence ID" value="NZ_CP086380.1"/>
</dbReference>
<evidence type="ECO:0000313" key="2">
    <source>
        <dbReference type="EMBL" id="RTR20935.1"/>
    </source>
</evidence>
<dbReference type="InterPro" id="IPR000572">
    <property type="entry name" value="OxRdtase_Mopterin-bd_dom"/>
</dbReference>
<proteinExistence type="predicted"/>
<sequence length="201" mass="23164">MSRRKHFADPPPEQAERFPPRQRLALGFPVLTAAAPPEPLPAAQDWTLRAFGLARERTLTWADLLALPQSTLTLDIHCVTHWTKLDTVWQGVRTRDLLDALEVSPQATHVMAHALGDYSAALPLEDWQRDDLLIAHSYAGEPLEQGRGGPLRLVAPHRYFWKSVKWLEGLEFMDRDRPGYWEARGYHWRGDPWQSERWESD</sequence>
<dbReference type="Gene3D" id="3.90.420.10">
    <property type="entry name" value="Oxidoreductase, molybdopterin-binding domain"/>
    <property type="match status" value="1"/>
</dbReference>